<dbReference type="EMBL" id="MK072069">
    <property type="protein sequence ID" value="AYV78036.1"/>
    <property type="molecule type" value="Genomic_DNA"/>
</dbReference>
<gene>
    <name evidence="1" type="ORF">Edafosvirus4_20</name>
</gene>
<organism evidence="1">
    <name type="scientific">Edafosvirus sp</name>
    <dbReference type="NCBI Taxonomy" id="2487765"/>
    <lineage>
        <taxon>Viruses</taxon>
        <taxon>Varidnaviria</taxon>
        <taxon>Bamfordvirae</taxon>
        <taxon>Nucleocytoviricota</taxon>
        <taxon>Megaviricetes</taxon>
        <taxon>Imitervirales</taxon>
        <taxon>Mimiviridae</taxon>
        <taxon>Klosneuvirinae</taxon>
    </lineage>
</organism>
<protein>
    <submittedName>
        <fullName evidence="1">Uncharacterized protein</fullName>
    </submittedName>
</protein>
<proteinExistence type="predicted"/>
<sequence>MPRNLRCPRQSGGTINVQVENNTLNPQLVTYIPVACGTRALLAQSFGLTMSRPRAEILKGESTWNNITYSLFGGQCISVVITDQVTGSTNTIEITKMGNQVITVDGPGLTTVRSPAGDIAIAGFEQGPETRLAGNVCCPDLEARSRLRFAEGRSRFQRFFSKGQNFHDRFGLDNWGNVGNPNLFLIRNGNSGCFDSANRFRTGGSCL</sequence>
<reference evidence="1" key="1">
    <citation type="submission" date="2018-10" db="EMBL/GenBank/DDBJ databases">
        <title>Hidden diversity of soil giant viruses.</title>
        <authorList>
            <person name="Schulz F."/>
            <person name="Alteio L."/>
            <person name="Goudeau D."/>
            <person name="Ryan E.M."/>
            <person name="Malmstrom R.R."/>
            <person name="Blanchard J."/>
            <person name="Woyke T."/>
        </authorList>
    </citation>
    <scope>NUCLEOTIDE SEQUENCE</scope>
    <source>
        <strain evidence="1">EDV1</strain>
    </source>
</reference>
<name>A0A3G4ZT14_9VIRU</name>
<evidence type="ECO:0000313" key="1">
    <source>
        <dbReference type="EMBL" id="AYV78036.1"/>
    </source>
</evidence>
<accession>A0A3G4ZT14</accession>